<proteinExistence type="predicted"/>
<dbReference type="GO" id="GO:0003700">
    <property type="term" value="F:DNA-binding transcription factor activity"/>
    <property type="evidence" value="ECO:0007669"/>
    <property type="project" value="InterPro"/>
</dbReference>
<sequence>MKKVALATLMIEKRIAHADHVLTGMPGERQLAEELGMSRRTIRTAVQELVTRGVLIRHENGRLDVPAFEDEQCRTKVIGFATAAMASADIDLWREGVVGALEGQNVTIRPVAYSHWADPALQEALLHLDGVFLLVPAEKVPSWLTKKIVVNRLRVVILDQDESHAGLPSVTLFPPTAEDKLFDHLVKLGHQRIDCLNTQAEDAVIKGRIAAWREYLDLYNLPGQLRSLTMYKPLETAYRVVRDALKEGEPVASALFCTTGPAAMGAMRALHEAGLEIGVDVSVCAVNGEGLGQYLLRSLTELASPSRTFYLRHAAEWMIGKREWQGPLLIQPTDVQLFEGESTGPAPVLPFVTLGK</sequence>
<dbReference type="SUPFAM" id="SSF46785">
    <property type="entry name" value="Winged helix' DNA-binding domain"/>
    <property type="match status" value="1"/>
</dbReference>
<evidence type="ECO:0000313" key="7">
    <source>
        <dbReference type="EMBL" id="BDI31589.1"/>
    </source>
</evidence>
<keyword evidence="3" id="KW-0238">DNA-binding</keyword>
<dbReference type="SUPFAM" id="SSF53822">
    <property type="entry name" value="Periplasmic binding protein-like I"/>
    <property type="match status" value="1"/>
</dbReference>
<gene>
    <name evidence="7" type="ORF">CCAX7_36400</name>
</gene>
<dbReference type="RefSeq" id="WP_119325186.1">
    <property type="nucleotide sequence ID" value="NZ_AP025739.1"/>
</dbReference>
<keyword evidence="8" id="KW-1185">Reference proteome</keyword>
<keyword evidence="1" id="KW-0678">Repressor</keyword>
<dbReference type="InterPro" id="IPR046335">
    <property type="entry name" value="LacI/GalR-like_sensor"/>
</dbReference>
<evidence type="ECO:0000256" key="3">
    <source>
        <dbReference type="ARBA" id="ARBA00023125"/>
    </source>
</evidence>
<evidence type="ECO:0000259" key="5">
    <source>
        <dbReference type="Pfam" id="PF00392"/>
    </source>
</evidence>
<organism evidence="7 8">
    <name type="scientific">Capsulimonas corticalis</name>
    <dbReference type="NCBI Taxonomy" id="2219043"/>
    <lineage>
        <taxon>Bacteria</taxon>
        <taxon>Bacillati</taxon>
        <taxon>Armatimonadota</taxon>
        <taxon>Armatimonadia</taxon>
        <taxon>Capsulimonadales</taxon>
        <taxon>Capsulimonadaceae</taxon>
        <taxon>Capsulimonas</taxon>
    </lineage>
</organism>
<dbReference type="Pfam" id="PF00392">
    <property type="entry name" value="GntR"/>
    <property type="match status" value="1"/>
</dbReference>
<reference evidence="7 8" key="1">
    <citation type="journal article" date="2019" name="Int. J. Syst. Evol. Microbiol.">
        <title>Capsulimonas corticalis gen. nov., sp. nov., an aerobic capsulated bacterium, of a novel bacterial order, Capsulimonadales ord. nov., of the class Armatimonadia of the phylum Armatimonadetes.</title>
        <authorList>
            <person name="Li J."/>
            <person name="Kudo C."/>
            <person name="Tonouchi A."/>
        </authorList>
    </citation>
    <scope>NUCLEOTIDE SEQUENCE [LARGE SCALE GENOMIC DNA]</scope>
    <source>
        <strain evidence="7 8">AX-7</strain>
    </source>
</reference>
<feature type="domain" description="HTH gntR-type" evidence="5">
    <location>
        <begin position="25"/>
        <end position="61"/>
    </location>
</feature>
<evidence type="ECO:0000256" key="4">
    <source>
        <dbReference type="ARBA" id="ARBA00023163"/>
    </source>
</evidence>
<dbReference type="PRINTS" id="PR00035">
    <property type="entry name" value="HTHGNTR"/>
</dbReference>
<dbReference type="AlphaFoldDB" id="A0A402D6Y5"/>
<evidence type="ECO:0000256" key="1">
    <source>
        <dbReference type="ARBA" id="ARBA00022491"/>
    </source>
</evidence>
<dbReference type="Gene3D" id="1.10.10.10">
    <property type="entry name" value="Winged helix-like DNA-binding domain superfamily/Winged helix DNA-binding domain"/>
    <property type="match status" value="1"/>
</dbReference>
<keyword evidence="4" id="KW-0804">Transcription</keyword>
<dbReference type="PANTHER" id="PTHR30146">
    <property type="entry name" value="LACI-RELATED TRANSCRIPTIONAL REPRESSOR"/>
    <property type="match status" value="1"/>
</dbReference>
<dbReference type="GO" id="GO:0000976">
    <property type="term" value="F:transcription cis-regulatory region binding"/>
    <property type="evidence" value="ECO:0007669"/>
    <property type="project" value="TreeGrafter"/>
</dbReference>
<dbReference type="InterPro" id="IPR036390">
    <property type="entry name" value="WH_DNA-bd_sf"/>
</dbReference>
<name>A0A402D6Y5_9BACT</name>
<dbReference type="Gene3D" id="3.40.50.2300">
    <property type="match status" value="2"/>
</dbReference>
<evidence type="ECO:0000313" key="8">
    <source>
        <dbReference type="Proteomes" id="UP000287394"/>
    </source>
</evidence>
<feature type="domain" description="Transcriptional regulator LacI/GalR-like sensor" evidence="6">
    <location>
        <begin position="182"/>
        <end position="308"/>
    </location>
</feature>
<dbReference type="EMBL" id="AP025739">
    <property type="protein sequence ID" value="BDI31589.1"/>
    <property type="molecule type" value="Genomic_DNA"/>
</dbReference>
<accession>A0A402D6Y5</accession>
<dbReference type="PANTHER" id="PTHR30146:SF148">
    <property type="entry name" value="HTH-TYPE TRANSCRIPTIONAL REPRESSOR PURR-RELATED"/>
    <property type="match status" value="1"/>
</dbReference>
<protein>
    <submittedName>
        <fullName evidence="7">Uncharacterized protein</fullName>
    </submittedName>
</protein>
<dbReference type="KEGG" id="ccot:CCAX7_36400"/>
<keyword evidence="2" id="KW-0805">Transcription regulation</keyword>
<dbReference type="Pfam" id="PF13377">
    <property type="entry name" value="Peripla_BP_3"/>
    <property type="match status" value="1"/>
</dbReference>
<dbReference type="OrthoDB" id="181374at2"/>
<evidence type="ECO:0000256" key="2">
    <source>
        <dbReference type="ARBA" id="ARBA00023015"/>
    </source>
</evidence>
<dbReference type="InterPro" id="IPR028082">
    <property type="entry name" value="Peripla_BP_I"/>
</dbReference>
<dbReference type="Proteomes" id="UP000287394">
    <property type="component" value="Chromosome"/>
</dbReference>
<evidence type="ECO:0000259" key="6">
    <source>
        <dbReference type="Pfam" id="PF13377"/>
    </source>
</evidence>
<dbReference type="InterPro" id="IPR000524">
    <property type="entry name" value="Tscrpt_reg_HTH_GntR"/>
</dbReference>
<dbReference type="InterPro" id="IPR036388">
    <property type="entry name" value="WH-like_DNA-bd_sf"/>
</dbReference>